<reference evidence="2 3" key="1">
    <citation type="journal article" date="2017" name="Int. J. Syst. Evol. Microbiol.">
        <title>Marinicauda algicola sp. nov., isolated from a marine red alga Rhodosorus marinus.</title>
        <authorList>
            <person name="Jeong S.E."/>
            <person name="Jeon S.H."/>
            <person name="Chun B.H."/>
            <person name="Kim D.W."/>
            <person name="Jeon C.O."/>
        </authorList>
    </citation>
    <scope>NUCLEOTIDE SEQUENCE [LARGE SCALE GENOMIC DNA]</scope>
    <source>
        <strain evidence="2 3">JCM 31718</strain>
    </source>
</reference>
<dbReference type="AlphaFoldDB" id="A0A4V3RY03"/>
<keyword evidence="1" id="KW-0732">Signal</keyword>
<dbReference type="Proteomes" id="UP000308054">
    <property type="component" value="Unassembled WGS sequence"/>
</dbReference>
<dbReference type="OrthoDB" id="7596780at2"/>
<keyword evidence="3" id="KW-1185">Reference proteome</keyword>
<organism evidence="2 3">
    <name type="scientific">Marinicauda algicola</name>
    <dbReference type="NCBI Taxonomy" id="2029849"/>
    <lineage>
        <taxon>Bacteria</taxon>
        <taxon>Pseudomonadati</taxon>
        <taxon>Pseudomonadota</taxon>
        <taxon>Alphaproteobacteria</taxon>
        <taxon>Maricaulales</taxon>
        <taxon>Maricaulaceae</taxon>
        <taxon>Marinicauda</taxon>
    </lineage>
</organism>
<evidence type="ECO:0000313" key="2">
    <source>
        <dbReference type="EMBL" id="TGY88509.1"/>
    </source>
</evidence>
<evidence type="ECO:0000313" key="3">
    <source>
        <dbReference type="Proteomes" id="UP000308054"/>
    </source>
</evidence>
<evidence type="ECO:0000256" key="1">
    <source>
        <dbReference type="SAM" id="SignalP"/>
    </source>
</evidence>
<name>A0A4V3RY03_9PROT</name>
<dbReference type="EMBL" id="SRXW01000003">
    <property type="protein sequence ID" value="TGY88509.1"/>
    <property type="molecule type" value="Genomic_DNA"/>
</dbReference>
<protein>
    <submittedName>
        <fullName evidence="2">Uncharacterized protein</fullName>
    </submittedName>
</protein>
<feature type="signal peptide" evidence="1">
    <location>
        <begin position="1"/>
        <end position="27"/>
    </location>
</feature>
<comment type="caution">
    <text evidence="2">The sequence shown here is derived from an EMBL/GenBank/DDBJ whole genome shotgun (WGS) entry which is preliminary data.</text>
</comment>
<accession>A0A4V3RY03</accession>
<proteinExistence type="predicted"/>
<gene>
    <name evidence="2" type="ORF">E5163_11880</name>
</gene>
<dbReference type="RefSeq" id="WP_135996355.1">
    <property type="nucleotide sequence ID" value="NZ_CP071057.1"/>
</dbReference>
<sequence>MAARRIQALMGAVVAGAASLAPSMAQAQEGGTDSATVQALLACREIAEPQARTACLDARVADFATALDEGRLVVVERSRIRAVERESFGIALPSMAALSNVFGGGEAEEAVPETETLDDGTTVVYRAGGGVEELRGAPVASVDTDPYGKFIVTLENGQVWRQSDSTRVRSVRARHMDGLTADISTGLFGSMSMRLSHSGPSFKVERLR</sequence>
<feature type="chain" id="PRO_5020303644" evidence="1">
    <location>
        <begin position="28"/>
        <end position="208"/>
    </location>
</feature>